<evidence type="ECO:0000256" key="1">
    <source>
        <dbReference type="SAM" id="MobiDB-lite"/>
    </source>
</evidence>
<proteinExistence type="predicted"/>
<sequence>MQIHKALVVAFGCVLSLAASAQWQWLDNSGNKVFSDRAPPPDIPSKNILRQPGGSPKAKPVAAAEAPASAASAPKISGTDKALEEKKKQAEDAEAAKRKAETDKIAAIKAENCQRAKQSKANYDSGMRIARVNEKGEREILDDAARAAETKRLQDVMASDCQ</sequence>
<name>A0ABU2C6U6_9BURK</name>
<dbReference type="InterPro" id="IPR025392">
    <property type="entry name" value="DUF4124"/>
</dbReference>
<evidence type="ECO:0000256" key="2">
    <source>
        <dbReference type="SAM" id="SignalP"/>
    </source>
</evidence>
<gene>
    <name evidence="4" type="ORF">J2X19_001698</name>
</gene>
<organism evidence="4 5">
    <name type="scientific">Rhodoferax ferrireducens</name>
    <dbReference type="NCBI Taxonomy" id="192843"/>
    <lineage>
        <taxon>Bacteria</taxon>
        <taxon>Pseudomonadati</taxon>
        <taxon>Pseudomonadota</taxon>
        <taxon>Betaproteobacteria</taxon>
        <taxon>Burkholderiales</taxon>
        <taxon>Comamonadaceae</taxon>
        <taxon>Rhodoferax</taxon>
    </lineage>
</organism>
<accession>A0ABU2C6U6</accession>
<comment type="caution">
    <text evidence="4">The sequence shown here is derived from an EMBL/GenBank/DDBJ whole genome shotgun (WGS) entry which is preliminary data.</text>
</comment>
<protein>
    <recommendedName>
        <fullName evidence="3">DUF4124 domain-containing protein</fullName>
    </recommendedName>
</protein>
<evidence type="ECO:0000313" key="4">
    <source>
        <dbReference type="EMBL" id="MDR7377040.1"/>
    </source>
</evidence>
<feature type="domain" description="DUF4124" evidence="3">
    <location>
        <begin position="15"/>
        <end position="64"/>
    </location>
</feature>
<keyword evidence="2" id="KW-0732">Signal</keyword>
<evidence type="ECO:0000259" key="3">
    <source>
        <dbReference type="Pfam" id="PF13511"/>
    </source>
</evidence>
<feature type="region of interest" description="Disordered" evidence="1">
    <location>
        <begin position="32"/>
        <end position="96"/>
    </location>
</feature>
<feature type="compositionally biased region" description="Low complexity" evidence="1">
    <location>
        <begin position="55"/>
        <end position="75"/>
    </location>
</feature>
<dbReference type="RefSeq" id="WP_310372422.1">
    <property type="nucleotide sequence ID" value="NZ_JAVDXT010000001.1"/>
</dbReference>
<feature type="compositionally biased region" description="Basic and acidic residues" evidence="1">
    <location>
        <begin position="81"/>
        <end position="96"/>
    </location>
</feature>
<feature type="chain" id="PRO_5045607055" description="DUF4124 domain-containing protein" evidence="2">
    <location>
        <begin position="22"/>
        <end position="162"/>
    </location>
</feature>
<evidence type="ECO:0000313" key="5">
    <source>
        <dbReference type="Proteomes" id="UP001180487"/>
    </source>
</evidence>
<dbReference type="EMBL" id="JAVDXT010000001">
    <property type="protein sequence ID" value="MDR7377040.1"/>
    <property type="molecule type" value="Genomic_DNA"/>
</dbReference>
<dbReference type="Pfam" id="PF13511">
    <property type="entry name" value="DUF4124"/>
    <property type="match status" value="1"/>
</dbReference>
<reference evidence="4 5" key="1">
    <citation type="submission" date="2023-07" db="EMBL/GenBank/DDBJ databases">
        <title>Sorghum-associated microbial communities from plants grown in Nebraska, USA.</title>
        <authorList>
            <person name="Schachtman D."/>
        </authorList>
    </citation>
    <scope>NUCLEOTIDE SEQUENCE [LARGE SCALE GENOMIC DNA]</scope>
    <source>
        <strain evidence="4 5">BE313</strain>
    </source>
</reference>
<keyword evidence="5" id="KW-1185">Reference proteome</keyword>
<feature type="signal peptide" evidence="2">
    <location>
        <begin position="1"/>
        <end position="21"/>
    </location>
</feature>
<dbReference type="Proteomes" id="UP001180487">
    <property type="component" value="Unassembled WGS sequence"/>
</dbReference>